<keyword evidence="5" id="KW-0378">Hydrolase</keyword>
<keyword evidence="4" id="KW-0053">Apoptosis</keyword>
<feature type="compositionally biased region" description="Polar residues" evidence="7">
    <location>
        <begin position="123"/>
        <end position="155"/>
    </location>
</feature>
<feature type="compositionally biased region" description="Gly residues" evidence="7">
    <location>
        <begin position="26"/>
        <end position="52"/>
    </location>
</feature>
<feature type="domain" description="Peptidase C14 caspase" evidence="8">
    <location>
        <begin position="161"/>
        <end position="446"/>
    </location>
</feature>
<evidence type="ECO:0000256" key="1">
    <source>
        <dbReference type="ARBA" id="ARBA00003621"/>
    </source>
</evidence>
<dbReference type="GO" id="GO:0006915">
    <property type="term" value="P:apoptotic process"/>
    <property type="evidence" value="ECO:0007669"/>
    <property type="project" value="UniProtKB-KW"/>
</dbReference>
<comment type="caution">
    <text evidence="9">The sequence shown here is derived from an EMBL/GenBank/DDBJ whole genome shotgun (WGS) entry which is preliminary data.</text>
</comment>
<evidence type="ECO:0000259" key="8">
    <source>
        <dbReference type="Pfam" id="PF00656"/>
    </source>
</evidence>
<evidence type="ECO:0000313" key="9">
    <source>
        <dbReference type="EMBL" id="GMG20178.1"/>
    </source>
</evidence>
<dbReference type="Pfam" id="PF00656">
    <property type="entry name" value="Peptidase_C14"/>
    <property type="match status" value="1"/>
</dbReference>
<evidence type="ECO:0000256" key="2">
    <source>
        <dbReference type="ARBA" id="ARBA00009005"/>
    </source>
</evidence>
<dbReference type="EMBL" id="BSXU01000302">
    <property type="protein sequence ID" value="GMG20178.1"/>
    <property type="molecule type" value="Genomic_DNA"/>
</dbReference>
<feature type="compositionally biased region" description="Low complexity" evidence="7">
    <location>
        <begin position="94"/>
        <end position="109"/>
    </location>
</feature>
<dbReference type="Gene3D" id="3.40.50.12660">
    <property type="match status" value="1"/>
</dbReference>
<feature type="compositionally biased region" description="Low complexity" evidence="7">
    <location>
        <begin position="53"/>
        <end position="63"/>
    </location>
</feature>
<dbReference type="PANTHER" id="PTHR48104:SF30">
    <property type="entry name" value="METACASPASE-1"/>
    <property type="match status" value="1"/>
</dbReference>
<name>A0A9W6YTK4_AMBMO</name>
<evidence type="ECO:0000313" key="10">
    <source>
        <dbReference type="Proteomes" id="UP001165063"/>
    </source>
</evidence>
<dbReference type="GO" id="GO:0005737">
    <property type="term" value="C:cytoplasm"/>
    <property type="evidence" value="ECO:0007669"/>
    <property type="project" value="TreeGrafter"/>
</dbReference>
<keyword evidence="10" id="KW-1185">Reference proteome</keyword>
<protein>
    <recommendedName>
        <fullName evidence="3">Metacaspase-1</fullName>
    </recommendedName>
</protein>
<dbReference type="InterPro" id="IPR050452">
    <property type="entry name" value="Metacaspase"/>
</dbReference>
<dbReference type="InterPro" id="IPR011600">
    <property type="entry name" value="Pept_C14_caspase"/>
</dbReference>
<gene>
    <name evidence="9" type="ORF">Amon01_000103200</name>
</gene>
<comment type="similarity">
    <text evidence="2">Belongs to the peptidase C14B family.</text>
</comment>
<comment type="function">
    <text evidence="1">Involved in cell death (apoptosis).</text>
</comment>
<feature type="region of interest" description="Disordered" evidence="7">
    <location>
        <begin position="1"/>
        <end position="155"/>
    </location>
</feature>
<accession>A0A9W6YTK4</accession>
<keyword evidence="6" id="KW-0865">Zymogen</keyword>
<evidence type="ECO:0000256" key="3">
    <source>
        <dbReference type="ARBA" id="ARBA00016994"/>
    </source>
</evidence>
<reference evidence="9" key="1">
    <citation type="submission" date="2023-04" db="EMBL/GenBank/DDBJ databases">
        <title>Ambrosiozyma monospora NBRC 1965.</title>
        <authorList>
            <person name="Ichikawa N."/>
            <person name="Sato H."/>
            <person name="Tonouchi N."/>
        </authorList>
    </citation>
    <scope>NUCLEOTIDE SEQUENCE</scope>
    <source>
        <strain evidence="9">NBRC 1965</strain>
    </source>
</reference>
<evidence type="ECO:0000256" key="7">
    <source>
        <dbReference type="SAM" id="MobiDB-lite"/>
    </source>
</evidence>
<organism evidence="9 10">
    <name type="scientific">Ambrosiozyma monospora</name>
    <name type="common">Yeast</name>
    <name type="synonym">Endomycopsis monosporus</name>
    <dbReference type="NCBI Taxonomy" id="43982"/>
    <lineage>
        <taxon>Eukaryota</taxon>
        <taxon>Fungi</taxon>
        <taxon>Dikarya</taxon>
        <taxon>Ascomycota</taxon>
        <taxon>Saccharomycotina</taxon>
        <taxon>Pichiomycetes</taxon>
        <taxon>Pichiales</taxon>
        <taxon>Pichiaceae</taxon>
        <taxon>Ambrosiozyma</taxon>
    </lineage>
</organism>
<evidence type="ECO:0000256" key="6">
    <source>
        <dbReference type="ARBA" id="ARBA00023145"/>
    </source>
</evidence>
<evidence type="ECO:0000256" key="5">
    <source>
        <dbReference type="ARBA" id="ARBA00022807"/>
    </source>
</evidence>
<feature type="compositionally biased region" description="Low complexity" evidence="7">
    <location>
        <begin position="1"/>
        <end position="10"/>
    </location>
</feature>
<dbReference type="AlphaFoldDB" id="A0A9W6YTK4"/>
<dbReference type="GO" id="GO:0006508">
    <property type="term" value="P:proteolysis"/>
    <property type="evidence" value="ECO:0007669"/>
    <property type="project" value="InterPro"/>
</dbReference>
<evidence type="ECO:0000256" key="4">
    <source>
        <dbReference type="ARBA" id="ARBA00022703"/>
    </source>
</evidence>
<keyword evidence="5" id="KW-0788">Thiol protease</keyword>
<keyword evidence="5" id="KW-0645">Protease</keyword>
<dbReference type="Proteomes" id="UP001165063">
    <property type="component" value="Unassembled WGS sequence"/>
</dbReference>
<dbReference type="SUPFAM" id="SSF52129">
    <property type="entry name" value="Caspase-like"/>
    <property type="match status" value="1"/>
</dbReference>
<dbReference type="GO" id="GO:0004197">
    <property type="term" value="F:cysteine-type endopeptidase activity"/>
    <property type="evidence" value="ECO:0007669"/>
    <property type="project" value="InterPro"/>
</dbReference>
<dbReference type="OrthoDB" id="3223806at2759"/>
<dbReference type="PANTHER" id="PTHR48104">
    <property type="entry name" value="METACASPASE-4"/>
    <property type="match status" value="1"/>
</dbReference>
<sequence length="455" mass="49106">MFPGQYNQGYGNQGGHHQGRQEGRQEGYGQGGYGQSGYGQGGYGQSGYGQGGYEQNQGGYSRPSGPPPGQGYGQGGYGQSHGGYSSPSGPPPGQSGYSQHSQSSGGYSRPSQPPPQGNDGTRLYTSETSSYQSHGITYQRPSGSPHGPQTGNGYSSCRGTKKALLVGCNYIGTSNALRGCINDVHNVYNFLLKNGYTADNIVMLTDDQKESVKVPLRANILRGMQWLVKDARAGDSLFFHYSGHGGQEKDDDNDEDDGMDDCIYPVDFQQSGSIIDDVMNDYMVQPLPEGVRLTAIFDSCHSGTALDLPYTYRAQDGGLKEYNVWKESKGDAINLVKGYATNNVGLMVSSAANVFKRLQSSNSGDKEKIKKENSSPADVIMFSGCKDDQTSADANEAGKFTGALSWAFLQVLNQDPTQTYLTLLQNIRTVLATKYTQKPQMSSSHQIDPNIKFVI</sequence>
<proteinExistence type="inferred from homology"/>
<dbReference type="InterPro" id="IPR029030">
    <property type="entry name" value="Caspase-like_dom_sf"/>
</dbReference>
<feature type="compositionally biased region" description="Gly residues" evidence="7">
    <location>
        <begin position="70"/>
        <end position="81"/>
    </location>
</feature>